<evidence type="ECO:0000256" key="1">
    <source>
        <dbReference type="ARBA" id="ARBA00023284"/>
    </source>
</evidence>
<dbReference type="PROSITE" id="PS51352">
    <property type="entry name" value="THIOREDOXIN_2"/>
    <property type="match status" value="1"/>
</dbReference>
<dbReference type="InterPro" id="IPR013766">
    <property type="entry name" value="Thioredoxin_domain"/>
</dbReference>
<feature type="domain" description="Thioredoxin" evidence="2">
    <location>
        <begin position="32"/>
        <end position="193"/>
    </location>
</feature>
<comment type="caution">
    <text evidence="3">The sequence shown here is derived from an EMBL/GenBank/DDBJ whole genome shotgun (WGS) entry which is preliminary data.</text>
</comment>
<dbReference type="Gene3D" id="3.40.30.10">
    <property type="entry name" value="Glutaredoxin"/>
    <property type="match status" value="1"/>
</dbReference>
<organism evidence="3 4">
    <name type="scientific">Gluconobacter vitians</name>
    <dbReference type="NCBI Taxonomy" id="2728102"/>
    <lineage>
        <taxon>Bacteria</taxon>
        <taxon>Pseudomonadati</taxon>
        <taxon>Pseudomonadota</taxon>
        <taxon>Alphaproteobacteria</taxon>
        <taxon>Acetobacterales</taxon>
        <taxon>Acetobacteraceae</taxon>
        <taxon>Gluconobacter</taxon>
    </lineage>
</organism>
<proteinExistence type="predicted"/>
<reference evidence="4" key="1">
    <citation type="submission" date="2020-04" db="EMBL/GenBank/DDBJ databases">
        <title>Description of novel Gluconacetobacter.</title>
        <authorList>
            <person name="Sombolestani A."/>
        </authorList>
    </citation>
    <scope>NUCLEOTIDE SEQUENCE [LARGE SCALE GENOMIC DNA]</scope>
    <source>
        <strain evidence="4">LMG 31484</strain>
    </source>
</reference>
<dbReference type="InterPro" id="IPR017937">
    <property type="entry name" value="Thioredoxin_CS"/>
</dbReference>
<evidence type="ECO:0000313" key="4">
    <source>
        <dbReference type="Proteomes" id="UP000623107"/>
    </source>
</evidence>
<dbReference type="EMBL" id="JABCQG010000001">
    <property type="protein sequence ID" value="MBF0857867.1"/>
    <property type="molecule type" value="Genomic_DNA"/>
</dbReference>
<dbReference type="Proteomes" id="UP000623107">
    <property type="component" value="Unassembled WGS sequence"/>
</dbReference>
<dbReference type="SUPFAM" id="SSF52833">
    <property type="entry name" value="Thioredoxin-like"/>
    <property type="match status" value="1"/>
</dbReference>
<name>A0ABR9Y1P5_9PROT</name>
<protein>
    <submittedName>
        <fullName evidence="3">TlpA family protein disulfide reductase</fullName>
    </submittedName>
</protein>
<dbReference type="Pfam" id="PF00578">
    <property type="entry name" value="AhpC-TSA"/>
    <property type="match status" value="1"/>
</dbReference>
<gene>
    <name evidence="3" type="ORF">HKD24_01370</name>
</gene>
<dbReference type="PANTHER" id="PTHR42852:SF17">
    <property type="entry name" value="THIOREDOXIN-LIKE PROTEIN HI_1115"/>
    <property type="match status" value="1"/>
</dbReference>
<accession>A0ABR9Y1P5</accession>
<dbReference type="PANTHER" id="PTHR42852">
    <property type="entry name" value="THIOL:DISULFIDE INTERCHANGE PROTEIN DSBE"/>
    <property type="match status" value="1"/>
</dbReference>
<keyword evidence="4" id="KW-1185">Reference proteome</keyword>
<dbReference type="InterPro" id="IPR036249">
    <property type="entry name" value="Thioredoxin-like_sf"/>
</dbReference>
<dbReference type="CDD" id="cd02966">
    <property type="entry name" value="TlpA_like_family"/>
    <property type="match status" value="1"/>
</dbReference>
<dbReference type="InterPro" id="IPR050553">
    <property type="entry name" value="Thioredoxin_ResA/DsbE_sf"/>
</dbReference>
<dbReference type="InterPro" id="IPR000866">
    <property type="entry name" value="AhpC/TSA"/>
</dbReference>
<dbReference type="PROSITE" id="PS00194">
    <property type="entry name" value="THIOREDOXIN_1"/>
    <property type="match status" value="1"/>
</dbReference>
<evidence type="ECO:0000313" key="3">
    <source>
        <dbReference type="EMBL" id="MBF0857867.1"/>
    </source>
</evidence>
<dbReference type="RefSeq" id="WP_194258660.1">
    <property type="nucleotide sequence ID" value="NZ_JABCQG010000001.1"/>
</dbReference>
<evidence type="ECO:0000259" key="2">
    <source>
        <dbReference type="PROSITE" id="PS51352"/>
    </source>
</evidence>
<sequence>MKTSPVSRRNVVWGTVGLAVVAGFGASRLAGLVVRHGAPVASLVPGRPMLEPVGFGLAGPDGARESLLSRRGSPFLLHVWATWCPPCRHELPALAAFMHAWGVNCPIVPVAVSSGSPEAVRTFLVKNDVPGFPAWTVNDSDLKAWMGHGELAIPVTFLIDGVGRVRASAAGSLDWAGSGAAAALHRILAETRG</sequence>
<reference evidence="3 4" key="2">
    <citation type="submission" date="2020-11" db="EMBL/GenBank/DDBJ databases">
        <title>Description of novel Gluconobacter species.</title>
        <authorList>
            <person name="Cleenwerck I."/>
            <person name="Cnockaert M."/>
            <person name="Borremans W."/>
            <person name="Wieme A.D."/>
            <person name="De Vuyst L."/>
            <person name="Vandamme P."/>
        </authorList>
    </citation>
    <scope>NUCLEOTIDE SEQUENCE [LARGE SCALE GENOMIC DNA]</scope>
    <source>
        <strain evidence="3 4">LMG 31484</strain>
    </source>
</reference>
<keyword evidence="1" id="KW-0676">Redox-active center</keyword>